<dbReference type="EMBL" id="JAWPEI010000009">
    <property type="protein sequence ID" value="KAK4716584.1"/>
    <property type="molecule type" value="Genomic_DNA"/>
</dbReference>
<name>A0AAV9KVG5_9SOLN</name>
<dbReference type="InterPro" id="IPR036397">
    <property type="entry name" value="RNaseH_sf"/>
</dbReference>
<dbReference type="PANTHER" id="PTHR48475">
    <property type="entry name" value="RIBONUCLEASE H"/>
    <property type="match status" value="1"/>
</dbReference>
<dbReference type="GO" id="GO:0003676">
    <property type="term" value="F:nucleic acid binding"/>
    <property type="evidence" value="ECO:0007669"/>
    <property type="project" value="InterPro"/>
</dbReference>
<comment type="caution">
    <text evidence="2">The sequence shown here is derived from an EMBL/GenBank/DDBJ whole genome shotgun (WGS) entry which is preliminary data.</text>
</comment>
<evidence type="ECO:0000259" key="1">
    <source>
        <dbReference type="Pfam" id="PF13456"/>
    </source>
</evidence>
<dbReference type="Proteomes" id="UP001311915">
    <property type="component" value="Unassembled WGS sequence"/>
</dbReference>
<dbReference type="Pfam" id="PF13456">
    <property type="entry name" value="RVT_3"/>
    <property type="match status" value="1"/>
</dbReference>
<dbReference type="InterPro" id="IPR012337">
    <property type="entry name" value="RNaseH-like_sf"/>
</dbReference>
<accession>A0AAV9KVG5</accession>
<protein>
    <recommendedName>
        <fullName evidence="1">RNase H type-1 domain-containing protein</fullName>
    </recommendedName>
</protein>
<dbReference type="InterPro" id="IPR002156">
    <property type="entry name" value="RNaseH_domain"/>
</dbReference>
<evidence type="ECO:0000313" key="2">
    <source>
        <dbReference type="EMBL" id="KAK4716584.1"/>
    </source>
</evidence>
<gene>
    <name evidence="2" type="ORF">R3W88_014922</name>
</gene>
<evidence type="ECO:0000313" key="3">
    <source>
        <dbReference type="Proteomes" id="UP001311915"/>
    </source>
</evidence>
<dbReference type="SUPFAM" id="SSF53098">
    <property type="entry name" value="Ribonuclease H-like"/>
    <property type="match status" value="1"/>
</dbReference>
<dbReference type="GO" id="GO:0004523">
    <property type="term" value="F:RNA-DNA hybrid ribonuclease activity"/>
    <property type="evidence" value="ECO:0007669"/>
    <property type="project" value="InterPro"/>
</dbReference>
<sequence>MAEYEACVLGLRMAIDMNIQELLVIGNSDLLIHQVQGEWSTKNVKILPYLLCMKELCKKFVNIEFKRLSRAQNKFAHALATLASMIQHLDKKYIDPIKVNVQDQPAYCFHVDEESDGEPLYYDIKRYLEEGNYSEGVNNDQKSTLWRLASHFFLGGEILYRRTPDLGLLRCVNSQKVSKLIEEIHGGICGPHMNGFTL</sequence>
<keyword evidence="3" id="KW-1185">Reference proteome</keyword>
<reference evidence="2 3" key="1">
    <citation type="submission" date="2023-10" db="EMBL/GenBank/DDBJ databases">
        <title>Genome-Wide Identification Analysis in wild type Solanum Pinnatisectum Reveals Some Genes Defensing Phytophthora Infestans.</title>
        <authorList>
            <person name="Sun C."/>
        </authorList>
    </citation>
    <scope>NUCLEOTIDE SEQUENCE [LARGE SCALE GENOMIC DNA]</scope>
    <source>
        <strain evidence="2">LQN</strain>
        <tissue evidence="2">Leaf</tissue>
    </source>
</reference>
<dbReference type="PANTHER" id="PTHR48475:SF1">
    <property type="entry name" value="RNASE H TYPE-1 DOMAIN-CONTAINING PROTEIN"/>
    <property type="match status" value="1"/>
</dbReference>
<proteinExistence type="predicted"/>
<organism evidence="2 3">
    <name type="scientific">Solanum pinnatisectum</name>
    <name type="common">tansyleaf nightshade</name>
    <dbReference type="NCBI Taxonomy" id="50273"/>
    <lineage>
        <taxon>Eukaryota</taxon>
        <taxon>Viridiplantae</taxon>
        <taxon>Streptophyta</taxon>
        <taxon>Embryophyta</taxon>
        <taxon>Tracheophyta</taxon>
        <taxon>Spermatophyta</taxon>
        <taxon>Magnoliopsida</taxon>
        <taxon>eudicotyledons</taxon>
        <taxon>Gunneridae</taxon>
        <taxon>Pentapetalae</taxon>
        <taxon>asterids</taxon>
        <taxon>lamiids</taxon>
        <taxon>Solanales</taxon>
        <taxon>Solanaceae</taxon>
        <taxon>Solanoideae</taxon>
        <taxon>Solaneae</taxon>
        <taxon>Solanum</taxon>
    </lineage>
</organism>
<feature type="domain" description="RNase H type-1" evidence="1">
    <location>
        <begin position="1"/>
        <end position="82"/>
    </location>
</feature>
<dbReference type="AlphaFoldDB" id="A0AAV9KVG5"/>
<dbReference type="Gene3D" id="3.30.420.10">
    <property type="entry name" value="Ribonuclease H-like superfamily/Ribonuclease H"/>
    <property type="match status" value="1"/>
</dbReference>